<keyword evidence="1" id="KW-0645">Protease</keyword>
<dbReference type="InterPro" id="IPR043502">
    <property type="entry name" value="DNA/RNA_pol_sf"/>
</dbReference>
<dbReference type="SMART" id="SM00343">
    <property type="entry name" value="ZnF_C2HC"/>
    <property type="match status" value="1"/>
</dbReference>
<dbReference type="Pfam" id="PF13976">
    <property type="entry name" value="gag_pre-integrs"/>
    <property type="match status" value="1"/>
</dbReference>
<dbReference type="Pfam" id="PF07727">
    <property type="entry name" value="RVT_2"/>
    <property type="match status" value="1"/>
</dbReference>
<dbReference type="SUPFAM" id="SSF57756">
    <property type="entry name" value="Retrovirus zinc finger-like domains"/>
    <property type="match status" value="1"/>
</dbReference>
<dbReference type="PROSITE" id="PS50158">
    <property type="entry name" value="ZF_CCHC"/>
    <property type="match status" value="1"/>
</dbReference>
<feature type="region of interest" description="Disordered" evidence="6">
    <location>
        <begin position="240"/>
        <end position="279"/>
    </location>
</feature>
<dbReference type="GO" id="GO:0006508">
    <property type="term" value="P:proteolysis"/>
    <property type="evidence" value="ECO:0007669"/>
    <property type="project" value="UniProtKB-KW"/>
</dbReference>
<feature type="compositionally biased region" description="Low complexity" evidence="6">
    <location>
        <begin position="261"/>
        <end position="272"/>
    </location>
</feature>
<keyword evidence="4" id="KW-0378">Hydrolase</keyword>
<evidence type="ECO:0000259" key="8">
    <source>
        <dbReference type="PROSITE" id="PS50994"/>
    </source>
</evidence>
<dbReference type="InterPro" id="IPR036875">
    <property type="entry name" value="Znf_CCHC_sf"/>
</dbReference>
<dbReference type="Pfam" id="PF00665">
    <property type="entry name" value="rve"/>
    <property type="match status" value="1"/>
</dbReference>
<feature type="domain" description="CCHC-type" evidence="7">
    <location>
        <begin position="227"/>
        <end position="243"/>
    </location>
</feature>
<dbReference type="Proteomes" id="UP001408789">
    <property type="component" value="Unassembled WGS sequence"/>
</dbReference>
<protein>
    <submittedName>
        <fullName evidence="9">Uncharacterized protein</fullName>
    </submittedName>
</protein>
<evidence type="ECO:0000256" key="1">
    <source>
        <dbReference type="ARBA" id="ARBA00022670"/>
    </source>
</evidence>
<dbReference type="Pfam" id="PF22936">
    <property type="entry name" value="Pol_BBD"/>
    <property type="match status" value="1"/>
</dbReference>
<dbReference type="InterPro" id="IPR054722">
    <property type="entry name" value="PolX-like_BBD"/>
</dbReference>
<keyword evidence="5" id="KW-0862">Zinc</keyword>
<name>A0AAP0D5U1_9ASTR</name>
<feature type="domain" description="Integrase catalytic" evidence="8">
    <location>
        <begin position="484"/>
        <end position="659"/>
    </location>
</feature>
<keyword evidence="10" id="KW-1185">Reference proteome</keyword>
<feature type="compositionally biased region" description="Low complexity" evidence="6">
    <location>
        <begin position="782"/>
        <end position="794"/>
    </location>
</feature>
<dbReference type="InterPro" id="IPR025724">
    <property type="entry name" value="GAG-pre-integrase_dom"/>
</dbReference>
<evidence type="ECO:0000259" key="7">
    <source>
        <dbReference type="PROSITE" id="PS50158"/>
    </source>
</evidence>
<organism evidence="9 10">
    <name type="scientific">Deinandra increscens subsp. villosa</name>
    <dbReference type="NCBI Taxonomy" id="3103831"/>
    <lineage>
        <taxon>Eukaryota</taxon>
        <taxon>Viridiplantae</taxon>
        <taxon>Streptophyta</taxon>
        <taxon>Embryophyta</taxon>
        <taxon>Tracheophyta</taxon>
        <taxon>Spermatophyta</taxon>
        <taxon>Magnoliopsida</taxon>
        <taxon>eudicotyledons</taxon>
        <taxon>Gunneridae</taxon>
        <taxon>Pentapetalae</taxon>
        <taxon>asterids</taxon>
        <taxon>campanulids</taxon>
        <taxon>Asterales</taxon>
        <taxon>Asteraceae</taxon>
        <taxon>Asteroideae</taxon>
        <taxon>Heliantheae alliance</taxon>
        <taxon>Madieae</taxon>
        <taxon>Madiinae</taxon>
        <taxon>Deinandra</taxon>
    </lineage>
</organism>
<dbReference type="PANTHER" id="PTHR42648">
    <property type="entry name" value="TRANSPOSASE, PUTATIVE-RELATED"/>
    <property type="match status" value="1"/>
</dbReference>
<dbReference type="GO" id="GO:0008270">
    <property type="term" value="F:zinc ion binding"/>
    <property type="evidence" value="ECO:0007669"/>
    <property type="project" value="UniProtKB-KW"/>
</dbReference>
<evidence type="ECO:0000313" key="10">
    <source>
        <dbReference type="Proteomes" id="UP001408789"/>
    </source>
</evidence>
<dbReference type="Pfam" id="PF14223">
    <property type="entry name" value="Retrotran_gag_2"/>
    <property type="match status" value="1"/>
</dbReference>
<reference evidence="9 10" key="1">
    <citation type="submission" date="2024-04" db="EMBL/GenBank/DDBJ databases">
        <title>The reference genome of an endangered Asteraceae, Deinandra increscens subsp. villosa, native to the Central Coast of California.</title>
        <authorList>
            <person name="Guilliams M."/>
            <person name="Hasenstab-Lehman K."/>
            <person name="Meyer R."/>
            <person name="Mcevoy S."/>
        </authorList>
    </citation>
    <scope>NUCLEOTIDE SEQUENCE [LARGE SCALE GENOMIC DNA]</scope>
    <source>
        <tissue evidence="9">Leaf</tissue>
    </source>
</reference>
<evidence type="ECO:0000256" key="6">
    <source>
        <dbReference type="SAM" id="MobiDB-lite"/>
    </source>
</evidence>
<dbReference type="GO" id="GO:0004190">
    <property type="term" value="F:aspartic-type endopeptidase activity"/>
    <property type="evidence" value="ECO:0007669"/>
    <property type="project" value="UniProtKB-KW"/>
</dbReference>
<dbReference type="GO" id="GO:0015074">
    <property type="term" value="P:DNA integration"/>
    <property type="evidence" value="ECO:0007669"/>
    <property type="project" value="InterPro"/>
</dbReference>
<dbReference type="EMBL" id="JBCNJP010000015">
    <property type="protein sequence ID" value="KAK9066710.1"/>
    <property type="molecule type" value="Genomic_DNA"/>
</dbReference>
<dbReference type="PANTHER" id="PTHR42648:SF28">
    <property type="entry name" value="TRANSPOSON-ENCODED PROTEIN WITH RIBONUCLEASE H-LIKE AND RETROVIRUS ZINC FINGER-LIKE DOMAINS"/>
    <property type="match status" value="1"/>
</dbReference>
<dbReference type="InterPro" id="IPR001584">
    <property type="entry name" value="Integrase_cat-core"/>
</dbReference>
<dbReference type="InterPro" id="IPR036397">
    <property type="entry name" value="RNaseH_sf"/>
</dbReference>
<keyword evidence="2" id="KW-0479">Metal-binding</keyword>
<proteinExistence type="predicted"/>
<evidence type="ECO:0000256" key="4">
    <source>
        <dbReference type="ARBA" id="ARBA00022801"/>
    </source>
</evidence>
<dbReference type="SUPFAM" id="SSF56672">
    <property type="entry name" value="DNA/RNA polymerases"/>
    <property type="match status" value="1"/>
</dbReference>
<evidence type="ECO:0000256" key="2">
    <source>
        <dbReference type="ARBA" id="ARBA00022723"/>
    </source>
</evidence>
<dbReference type="InterPro" id="IPR012337">
    <property type="entry name" value="RNaseH-like_sf"/>
</dbReference>
<feature type="region of interest" description="Disordered" evidence="6">
    <location>
        <begin position="752"/>
        <end position="795"/>
    </location>
</feature>
<gene>
    <name evidence="9" type="ORF">SSX86_014033</name>
</gene>
<evidence type="ECO:0000256" key="3">
    <source>
        <dbReference type="ARBA" id="ARBA00022750"/>
    </source>
</evidence>
<dbReference type="Gene3D" id="3.30.420.10">
    <property type="entry name" value="Ribonuclease H-like superfamily/Ribonuclease H"/>
    <property type="match status" value="1"/>
</dbReference>
<sequence length="1375" mass="155342">MASAKYQIEKFDGKNDFGLWRVKMRAFLVYQGISEALRGEPGRPEAWTDQEWQEVLEKAHSSIILSLGDKVLREVVKEDTAAGIWAKLESLYMTKSLANRLYLKKRLYTFSMSPGKSIEEHIDDFNKIVIDLENIENSIDDEDQAILFLASLPSSYMHFVDTMMYGRETISMEEVISALNSKELQRRIEGKDEVNSDGLLVRGRGEYRGNKKKPGYRSKSKSQKPFKCFICGSEKHLKRECPERKKNRNEGYSSNHRHDGSSSGNRYEGSSSTNRPSVSYSHLDDSVFDGYESSDVLVITKDHKGDSWILDSGCSYHMTPQRELFTNLVMREMGTVKLGDSRPCRIEGSGTLALHLANGTSVTLDNVRYIPELTRNLISLGSLEKDGHAVSLKDGRAKVVKGSRVVLTGTRCGNNIYLLDVADMSGESHSTTKESSTQAQLWHRRLGHISDQGLVELNKQGVLGELNGLNTGFCENCVFGKAHRVQFPKGKHTTKGILEYVHADLWGPARTQTLGGGRYFLSIVDDYSRRVWVYVLRNKSDAYQRFKDWMALVENQTGRRVKKLRTDNGLEFCNELFGKMCKRAGIGRHLTIPGTPQQNGLVERMNRTLLNKVRCMLISSGMPKGFWGEAVSTAAYLVNRSPSSALNMKVPMEVWSGSKVEYSTLRVFGSICYAHITQDKLEARAVKCVFLGYPEGVKGYKLWKVEGEGPKVFISRNVTFREELVYKDIMRVKAGAEVKSQGSEIEVKVPSRKRSELVVEDSEPENGDGTSSQEIDNPASPPQSQSQTQSIAQTRTRRRIVKPLRFRNEEEISAFVFLSMSDAEKCDDPSSYEEAVLSPYKREWEDAMRDEISSLDQNHTWVLRDKPVDKKVIPCKWLFKVKEPLNEGDKPRFKARLVAKGFKQKAGIDYHEIFSPVVKHTSIRLILSITAVKDLELEQMDVKTAFLHGTLEEEIYINQPQGFEVKGKESQVCLLQKSLYGLKQSPRQWYKAFDDHMISNDFSRSKHDPCVYIREYERGRYIYLLLYVDDMLLACDSVQVIKDTKEMLSSRFEMKDLGQARKILGMQIQRDRKNRMLKLTQEAYANKILETFSMKGCKPVSTPGVPNLKLSLEDSPKTDDERKYMEKVPYANAVGSLMYLMVCTRPDIGHSVSVVSRYLTNPGKAHWEAVKWLLRYVAGTTHVGLCFGIPGKTVSCVEGFVDSDYANDLDRGRSQTGYAFQVLGNIVSWKASLQHVVALSSTEAEYMALVEAVKEALWLSRFCDELGLNAEDTLIHCDNMGAVQLSKNSVFHERTKHIRVRLHFIREVINSGEVLVNYIPTSENAADMLTKSLSKLKFVLVPCGACRFGVFAVVVAGLAEKVVGTAEPVPTRVAF</sequence>
<dbReference type="PROSITE" id="PS50994">
    <property type="entry name" value="INTEGRASE"/>
    <property type="match status" value="1"/>
</dbReference>
<evidence type="ECO:0000313" key="9">
    <source>
        <dbReference type="EMBL" id="KAK9066710.1"/>
    </source>
</evidence>
<dbReference type="InterPro" id="IPR057670">
    <property type="entry name" value="SH3_retrovirus"/>
</dbReference>
<dbReference type="InterPro" id="IPR013103">
    <property type="entry name" value="RVT_2"/>
</dbReference>
<evidence type="ECO:0000256" key="5">
    <source>
        <dbReference type="PROSITE-ProRule" id="PRU00047"/>
    </source>
</evidence>
<dbReference type="InterPro" id="IPR001878">
    <property type="entry name" value="Znf_CCHC"/>
</dbReference>
<dbReference type="SUPFAM" id="SSF53098">
    <property type="entry name" value="Ribonuclease H-like"/>
    <property type="match status" value="1"/>
</dbReference>
<dbReference type="CDD" id="cd09272">
    <property type="entry name" value="RNase_HI_RT_Ty1"/>
    <property type="match status" value="1"/>
</dbReference>
<comment type="caution">
    <text evidence="9">The sequence shown here is derived from an EMBL/GenBank/DDBJ whole genome shotgun (WGS) entry which is preliminary data.</text>
</comment>
<keyword evidence="3" id="KW-0064">Aspartyl protease</keyword>
<keyword evidence="5" id="KW-0863">Zinc-finger</keyword>
<dbReference type="Pfam" id="PF25597">
    <property type="entry name" value="SH3_retrovirus"/>
    <property type="match status" value="1"/>
</dbReference>
<accession>A0AAP0D5U1</accession>
<dbReference type="InterPro" id="IPR039537">
    <property type="entry name" value="Retrotran_Ty1/copia-like"/>
</dbReference>
<dbReference type="GO" id="GO:0003676">
    <property type="term" value="F:nucleic acid binding"/>
    <property type="evidence" value="ECO:0007669"/>
    <property type="project" value="InterPro"/>
</dbReference>